<dbReference type="InterPro" id="IPR016192">
    <property type="entry name" value="APOBEC/CMP_deaminase_Zn-bd"/>
</dbReference>
<dbReference type="SUPFAM" id="SSF53927">
    <property type="entry name" value="Cytidine deaminase-like"/>
    <property type="match status" value="1"/>
</dbReference>
<name>A0A5C4RZW5_CHLTI</name>
<feature type="binding site" evidence="15">
    <location>
        <position position="196"/>
    </location>
    <ligand>
        <name>substrate</name>
    </ligand>
</feature>
<evidence type="ECO:0000256" key="8">
    <source>
        <dbReference type="ARBA" id="ARBA00022801"/>
    </source>
</evidence>
<dbReference type="PANTHER" id="PTHR38011:SF7">
    <property type="entry name" value="2,5-DIAMINO-6-RIBOSYLAMINO-4(3H)-PYRIMIDINONE 5'-PHOSPHATE REDUCTASE"/>
    <property type="match status" value="1"/>
</dbReference>
<protein>
    <recommendedName>
        <fullName evidence="13">Riboflavin biosynthesis protein RibD</fullName>
    </recommendedName>
    <domain>
        <recommendedName>
            <fullName evidence="13">Diaminohydroxyphosphoribosylaminopyrimidine deaminase</fullName>
            <shortName evidence="13">DRAP deaminase</shortName>
            <ecNumber evidence="13">3.5.4.26</ecNumber>
        </recommendedName>
        <alternativeName>
            <fullName evidence="13">Riboflavin-specific deaminase</fullName>
        </alternativeName>
    </domain>
    <domain>
        <recommendedName>
            <fullName evidence="13">5-amino-6-(5-phosphoribosylamino)uracil reductase</fullName>
            <ecNumber evidence="13">1.1.1.193</ecNumber>
        </recommendedName>
        <alternativeName>
            <fullName evidence="13">HTP reductase</fullName>
        </alternativeName>
    </domain>
</protein>
<dbReference type="GO" id="GO:0008270">
    <property type="term" value="F:zinc ion binding"/>
    <property type="evidence" value="ECO:0007669"/>
    <property type="project" value="InterPro"/>
</dbReference>
<feature type="domain" description="CMP/dCMP-type deaminase" evidence="17">
    <location>
        <begin position="11"/>
        <end position="135"/>
    </location>
</feature>
<dbReference type="GO" id="GO:0008835">
    <property type="term" value="F:diaminohydroxyphosphoribosylaminopyrimidine deaminase activity"/>
    <property type="evidence" value="ECO:0007669"/>
    <property type="project" value="UniProtKB-EC"/>
</dbReference>
<feature type="active site" description="Proton donor" evidence="14">
    <location>
        <position position="62"/>
    </location>
</feature>
<keyword evidence="19" id="KW-1185">Reference proteome</keyword>
<dbReference type="GO" id="GO:0008703">
    <property type="term" value="F:5-amino-6-(5-phosphoribosylamino)uracil reductase activity"/>
    <property type="evidence" value="ECO:0007669"/>
    <property type="project" value="UniProtKB-EC"/>
</dbReference>
<dbReference type="InterPro" id="IPR011549">
    <property type="entry name" value="RibD_C"/>
</dbReference>
<evidence type="ECO:0000256" key="16">
    <source>
        <dbReference type="PIRSR" id="PIRSR006769-3"/>
    </source>
</evidence>
<proteinExistence type="inferred from homology"/>
<dbReference type="InterPro" id="IPR002125">
    <property type="entry name" value="CMP_dCMP_dom"/>
</dbReference>
<keyword evidence="12" id="KW-0511">Multifunctional enzyme</keyword>
<comment type="caution">
    <text evidence="18">The sequence shown here is derived from an EMBL/GenBank/DDBJ whole genome shotgun (WGS) entry which is preliminary data.</text>
</comment>
<keyword evidence="11 13" id="KW-0560">Oxidoreductase</keyword>
<accession>A0A5C4RZW5</accession>
<feature type="binding site" evidence="15">
    <location>
        <position position="304"/>
    </location>
    <ligand>
        <name>substrate</name>
    </ligand>
</feature>
<reference evidence="18 19" key="1">
    <citation type="submission" date="2019-05" db="EMBL/GenBank/DDBJ databases">
        <title>Draft Whole-Genome sequence of the green sulfur bacterium Chlorobaculum thiosulfatiphilum DSM 249.</title>
        <authorList>
            <person name="Meyer T.E."/>
            <person name="Kyndt J.A."/>
        </authorList>
    </citation>
    <scope>NUCLEOTIDE SEQUENCE [LARGE SCALE GENOMIC DNA]</scope>
    <source>
        <strain evidence="18 19">DSM 249</strain>
    </source>
</reference>
<evidence type="ECO:0000313" key="18">
    <source>
        <dbReference type="EMBL" id="TNJ36796.1"/>
    </source>
</evidence>
<dbReference type="AlphaFoldDB" id="A0A5C4RZW5"/>
<evidence type="ECO:0000256" key="10">
    <source>
        <dbReference type="ARBA" id="ARBA00022857"/>
    </source>
</evidence>
<dbReference type="EMBL" id="VDCH01000035">
    <property type="protein sequence ID" value="TNJ36796.1"/>
    <property type="molecule type" value="Genomic_DNA"/>
</dbReference>
<keyword evidence="10 13" id="KW-0521">NADP</keyword>
<feature type="binding site" evidence="15">
    <location>
        <position position="212"/>
    </location>
    <ligand>
        <name>NADP(+)</name>
        <dbReference type="ChEBI" id="CHEBI:58349"/>
    </ligand>
</feature>
<dbReference type="Pfam" id="PF01872">
    <property type="entry name" value="RibD_C"/>
    <property type="match status" value="1"/>
</dbReference>
<comment type="function">
    <text evidence="1 13">Converts 2,5-diamino-6-(ribosylamino)-4(3h)-pyrimidinone 5'-phosphate into 5-amino-6-(ribosylamino)-2,4(1h,3h)-pyrimidinedione 5'-phosphate.</text>
</comment>
<feature type="binding site" evidence="15">
    <location>
        <position position="216"/>
    </location>
    <ligand>
        <name>substrate</name>
    </ligand>
</feature>
<feature type="binding site" evidence="15">
    <location>
        <position position="166"/>
    </location>
    <ligand>
        <name>NADP(+)</name>
        <dbReference type="ChEBI" id="CHEBI:58349"/>
    </ligand>
</feature>
<dbReference type="EC" id="3.5.4.26" evidence="13"/>
<evidence type="ECO:0000256" key="14">
    <source>
        <dbReference type="PIRSR" id="PIRSR006769-1"/>
    </source>
</evidence>
<comment type="pathway">
    <text evidence="3 13">Cofactor biosynthesis; riboflavin biosynthesis; 5-amino-6-(D-ribitylamino)uracil from GTP: step 3/4.</text>
</comment>
<dbReference type="FunFam" id="3.40.140.10:FF:000025">
    <property type="entry name" value="Riboflavin biosynthesis protein RibD"/>
    <property type="match status" value="1"/>
</dbReference>
<dbReference type="Pfam" id="PF00383">
    <property type="entry name" value="dCMP_cyt_deam_1"/>
    <property type="match status" value="1"/>
</dbReference>
<dbReference type="InterPro" id="IPR004794">
    <property type="entry name" value="Eubact_RibD"/>
</dbReference>
<feature type="binding site" evidence="15">
    <location>
        <position position="180"/>
    </location>
    <ligand>
        <name>substrate</name>
    </ligand>
</feature>
<evidence type="ECO:0000256" key="2">
    <source>
        <dbReference type="ARBA" id="ARBA00004882"/>
    </source>
</evidence>
<dbReference type="NCBIfam" id="TIGR00227">
    <property type="entry name" value="ribD_Cterm"/>
    <property type="match status" value="1"/>
</dbReference>
<dbReference type="SUPFAM" id="SSF53597">
    <property type="entry name" value="Dihydrofolate reductase-like"/>
    <property type="match status" value="1"/>
</dbReference>
<evidence type="ECO:0000256" key="13">
    <source>
        <dbReference type="PIRNR" id="PIRNR006769"/>
    </source>
</evidence>
<dbReference type="PANTHER" id="PTHR38011">
    <property type="entry name" value="DIHYDROFOLATE REDUCTASE FAMILY PROTEIN (AFU_ORTHOLOGUE AFUA_8G06820)"/>
    <property type="match status" value="1"/>
</dbReference>
<dbReference type="NCBIfam" id="TIGR00326">
    <property type="entry name" value="eubact_ribD"/>
    <property type="match status" value="1"/>
</dbReference>
<feature type="binding site" evidence="15">
    <location>
        <begin position="306"/>
        <end position="312"/>
    </location>
    <ligand>
        <name>NADP(+)</name>
        <dbReference type="ChEBI" id="CHEBI:58349"/>
    </ligand>
</feature>
<dbReference type="Gene3D" id="3.40.430.10">
    <property type="entry name" value="Dihydrofolate Reductase, subunit A"/>
    <property type="match status" value="1"/>
</dbReference>
<dbReference type="PROSITE" id="PS51747">
    <property type="entry name" value="CYT_DCMP_DEAMINASES_2"/>
    <property type="match status" value="1"/>
</dbReference>
<dbReference type="InterPro" id="IPR016193">
    <property type="entry name" value="Cytidine_deaminase-like"/>
</dbReference>
<dbReference type="GO" id="GO:0009231">
    <property type="term" value="P:riboflavin biosynthetic process"/>
    <property type="evidence" value="ECO:0007669"/>
    <property type="project" value="UniProtKB-UniPathway"/>
</dbReference>
<feature type="binding site" evidence="15">
    <location>
        <position position="182"/>
    </location>
    <ligand>
        <name>NADP(+)</name>
        <dbReference type="ChEBI" id="CHEBI:58349"/>
    </ligand>
</feature>
<feature type="binding site" evidence="15">
    <location>
        <position position="208"/>
    </location>
    <ligand>
        <name>NADP(+)</name>
        <dbReference type="ChEBI" id="CHEBI:58349"/>
    </ligand>
</feature>
<feature type="binding site" evidence="16">
    <location>
        <position position="87"/>
    </location>
    <ligand>
        <name>Zn(2+)</name>
        <dbReference type="ChEBI" id="CHEBI:29105"/>
        <note>catalytic</note>
    </ligand>
</feature>
<comment type="catalytic activity">
    <reaction evidence="13">
        <text>2,5-diamino-6-hydroxy-4-(5-phosphoribosylamino)-pyrimidine + H2O + H(+) = 5-amino-6-(5-phospho-D-ribosylamino)uracil + NH4(+)</text>
        <dbReference type="Rhea" id="RHEA:21868"/>
        <dbReference type="ChEBI" id="CHEBI:15377"/>
        <dbReference type="ChEBI" id="CHEBI:15378"/>
        <dbReference type="ChEBI" id="CHEBI:28938"/>
        <dbReference type="ChEBI" id="CHEBI:58453"/>
        <dbReference type="ChEBI" id="CHEBI:58614"/>
        <dbReference type="EC" id="3.5.4.26"/>
    </reaction>
</comment>
<evidence type="ECO:0000256" key="9">
    <source>
        <dbReference type="ARBA" id="ARBA00022833"/>
    </source>
</evidence>
<dbReference type="CDD" id="cd01284">
    <property type="entry name" value="Riboflavin_deaminase-reductase"/>
    <property type="match status" value="1"/>
</dbReference>
<feature type="binding site" evidence="16">
    <location>
        <position position="96"/>
    </location>
    <ligand>
        <name>Zn(2+)</name>
        <dbReference type="ChEBI" id="CHEBI:29105"/>
        <note>catalytic</note>
    </ligand>
</feature>
<dbReference type="InterPro" id="IPR050765">
    <property type="entry name" value="Riboflavin_Biosynth_HTPR"/>
</dbReference>
<dbReference type="InterPro" id="IPR002734">
    <property type="entry name" value="RibDG_C"/>
</dbReference>
<evidence type="ECO:0000256" key="15">
    <source>
        <dbReference type="PIRSR" id="PIRSR006769-2"/>
    </source>
</evidence>
<dbReference type="RefSeq" id="WP_139457775.1">
    <property type="nucleotide sequence ID" value="NZ_VDCH01000035.1"/>
</dbReference>
<sequence length="373" mass="40603">MATNPDAAARPEDEGYMRRCLELAKRGAGSVSPNPMVGSVIVHDGRVIGEGWHRQYGGPHAEVNAIASVEDETMLRYATLYVNLEPCSHYGKTPPCADLIVEKRIPRVVVGCLDPHEKVAGKGIARLREAGIEVTVGVLEAESERLNEAFMTSHRKGRPFVALKTAQTLDGRIATSLGGSKWITGEESRREVHRLRCVYDAVMCGASTVLADNAELTVRHCAGRQPLRVLLDRRLQVPVETRIFNAEAKTLVFALRDEAEECLVSQLGARGVEVATVGESGGGLDLSEVFAELHKRRVLSVMVEGGSRLSASMIRSGLVDKYYVFIAPKLFGGDGLASFGPLDVTHPDYAIKLSFAGIERFGEDILLEAYPKH</sequence>
<evidence type="ECO:0000256" key="5">
    <source>
        <dbReference type="ARBA" id="ARBA00007417"/>
    </source>
</evidence>
<keyword evidence="7 13" id="KW-0479">Metal-binding</keyword>
<organism evidence="18 19">
    <name type="scientific">Chlorobaculum thiosulfatiphilum</name>
    <name type="common">Chlorobium limicola f.sp. thiosulfatophilum</name>
    <dbReference type="NCBI Taxonomy" id="115852"/>
    <lineage>
        <taxon>Bacteria</taxon>
        <taxon>Pseudomonadati</taxon>
        <taxon>Chlorobiota</taxon>
        <taxon>Chlorobiia</taxon>
        <taxon>Chlorobiales</taxon>
        <taxon>Chlorobiaceae</taxon>
        <taxon>Chlorobaculum</taxon>
    </lineage>
</organism>
<keyword evidence="9 13" id="KW-0862">Zinc</keyword>
<evidence type="ECO:0000313" key="19">
    <source>
        <dbReference type="Proteomes" id="UP000308271"/>
    </source>
</evidence>
<gene>
    <name evidence="18" type="primary">ribD</name>
    <name evidence="18" type="ORF">FGF66_11480</name>
</gene>
<dbReference type="OrthoDB" id="9800865at2"/>
<dbReference type="UniPathway" id="UPA00275">
    <property type="reaction ID" value="UER00401"/>
</dbReference>
<dbReference type="Proteomes" id="UP000308271">
    <property type="component" value="Unassembled WGS sequence"/>
</dbReference>
<feature type="binding site" evidence="15">
    <location>
        <position position="219"/>
    </location>
    <ligand>
        <name>substrate</name>
    </ligand>
</feature>
<dbReference type="InterPro" id="IPR024072">
    <property type="entry name" value="DHFR-like_dom_sf"/>
</dbReference>
<comment type="similarity">
    <text evidence="4 13">In the N-terminal section; belongs to the cytidine and deoxycytidylate deaminase family.</text>
</comment>
<evidence type="ECO:0000259" key="17">
    <source>
        <dbReference type="PROSITE" id="PS51747"/>
    </source>
</evidence>
<evidence type="ECO:0000256" key="6">
    <source>
        <dbReference type="ARBA" id="ARBA00022619"/>
    </source>
</evidence>
<comment type="catalytic activity">
    <reaction evidence="13">
        <text>5-amino-6-(5-phospho-D-ribitylamino)uracil + NADP(+) = 5-amino-6-(5-phospho-D-ribosylamino)uracil + NADPH + H(+)</text>
        <dbReference type="Rhea" id="RHEA:17845"/>
        <dbReference type="ChEBI" id="CHEBI:15378"/>
        <dbReference type="ChEBI" id="CHEBI:57783"/>
        <dbReference type="ChEBI" id="CHEBI:58349"/>
        <dbReference type="ChEBI" id="CHEBI:58421"/>
        <dbReference type="ChEBI" id="CHEBI:58453"/>
        <dbReference type="EC" id="1.1.1.193"/>
    </reaction>
</comment>
<evidence type="ECO:0000256" key="11">
    <source>
        <dbReference type="ARBA" id="ARBA00023002"/>
    </source>
</evidence>
<dbReference type="GO" id="GO:0050661">
    <property type="term" value="F:NADP binding"/>
    <property type="evidence" value="ECO:0007669"/>
    <property type="project" value="InterPro"/>
</dbReference>
<comment type="cofactor">
    <cofactor evidence="13 16">
        <name>Zn(2+)</name>
        <dbReference type="ChEBI" id="CHEBI:29105"/>
    </cofactor>
    <text evidence="13 16">Binds 1 zinc ion.</text>
</comment>
<keyword evidence="8 13" id="KW-0378">Hydrolase</keyword>
<evidence type="ECO:0000256" key="3">
    <source>
        <dbReference type="ARBA" id="ARBA00004910"/>
    </source>
</evidence>
<keyword evidence="6 13" id="KW-0686">Riboflavin biosynthesis</keyword>
<dbReference type="EC" id="1.1.1.193" evidence="13"/>
<comment type="pathway">
    <text evidence="2 13">Cofactor biosynthesis; riboflavin biosynthesis; 5-amino-6-(D-ribitylamino)uracil from GTP: step 2/4.</text>
</comment>
<evidence type="ECO:0000256" key="4">
    <source>
        <dbReference type="ARBA" id="ARBA00005259"/>
    </source>
</evidence>
<dbReference type="PIRSF" id="PIRSF006769">
    <property type="entry name" value="RibD"/>
    <property type="match status" value="1"/>
</dbReference>
<dbReference type="Gene3D" id="3.40.140.10">
    <property type="entry name" value="Cytidine Deaminase, domain 2"/>
    <property type="match status" value="1"/>
</dbReference>
<comment type="similarity">
    <text evidence="5 13">In the C-terminal section; belongs to the HTP reductase family.</text>
</comment>
<evidence type="ECO:0000256" key="12">
    <source>
        <dbReference type="ARBA" id="ARBA00023268"/>
    </source>
</evidence>
<evidence type="ECO:0000256" key="7">
    <source>
        <dbReference type="ARBA" id="ARBA00022723"/>
    </source>
</evidence>
<evidence type="ECO:0000256" key="1">
    <source>
        <dbReference type="ARBA" id="ARBA00002151"/>
    </source>
</evidence>
<feature type="binding site" evidence="16">
    <location>
        <position position="60"/>
    </location>
    <ligand>
        <name>Zn(2+)</name>
        <dbReference type="ChEBI" id="CHEBI:29105"/>
        <note>catalytic</note>
    </ligand>
</feature>
<dbReference type="PROSITE" id="PS00903">
    <property type="entry name" value="CYT_DCMP_DEAMINASES_1"/>
    <property type="match status" value="1"/>
</dbReference>